<evidence type="ECO:0000256" key="5">
    <source>
        <dbReference type="ARBA" id="ARBA00022960"/>
    </source>
</evidence>
<dbReference type="InterPro" id="IPR000713">
    <property type="entry name" value="Mur_ligase_N"/>
</dbReference>
<dbReference type="InterPro" id="IPR036615">
    <property type="entry name" value="Mur_ligase_C_dom_sf"/>
</dbReference>
<evidence type="ECO:0000256" key="2">
    <source>
        <dbReference type="ARBA" id="ARBA00022618"/>
    </source>
</evidence>
<feature type="domain" description="Mur ligase C-terminal" evidence="10">
    <location>
        <begin position="291"/>
        <end position="418"/>
    </location>
</feature>
<dbReference type="Proteomes" id="UP000266389">
    <property type="component" value="Unassembled WGS sequence"/>
</dbReference>
<evidence type="ECO:0000259" key="9">
    <source>
        <dbReference type="Pfam" id="PF01225"/>
    </source>
</evidence>
<evidence type="ECO:0000256" key="4">
    <source>
        <dbReference type="ARBA" id="ARBA00022840"/>
    </source>
</evidence>
<dbReference type="SUPFAM" id="SSF53623">
    <property type="entry name" value="MurD-like peptide ligases, catalytic domain"/>
    <property type="match status" value="1"/>
</dbReference>
<dbReference type="InterPro" id="IPR050061">
    <property type="entry name" value="MurCDEF_pg_biosynth"/>
</dbReference>
<dbReference type="Gene3D" id="3.40.50.720">
    <property type="entry name" value="NAD(P)-binding Rossmann-like Domain"/>
    <property type="match status" value="1"/>
</dbReference>
<keyword evidence="6" id="KW-0573">Peptidoglycan synthesis</keyword>
<dbReference type="Gene3D" id="3.90.190.20">
    <property type="entry name" value="Mur ligase, C-terminal domain"/>
    <property type="match status" value="1"/>
</dbReference>
<protein>
    <submittedName>
        <fullName evidence="12">UDP-N-acetylmuramate--L-alanine ligase</fullName>
    </submittedName>
</protein>
<keyword evidence="7" id="KW-0131">Cell cycle</keyword>
<dbReference type="Gene3D" id="3.40.1190.10">
    <property type="entry name" value="Mur-like, catalytic domain"/>
    <property type="match status" value="1"/>
</dbReference>
<comment type="caution">
    <text evidence="12">The sequence shown here is derived from an EMBL/GenBank/DDBJ whole genome shotgun (WGS) entry which is preliminary data.</text>
</comment>
<dbReference type="GO" id="GO:0008360">
    <property type="term" value="P:regulation of cell shape"/>
    <property type="evidence" value="ECO:0007669"/>
    <property type="project" value="UniProtKB-KW"/>
</dbReference>
<evidence type="ECO:0000256" key="1">
    <source>
        <dbReference type="ARBA" id="ARBA00022598"/>
    </source>
</evidence>
<reference evidence="12 13" key="1">
    <citation type="journal article" date="2011" name="ISME J.">
        <title>Community ecology of hot spring cyanobacterial mats: predominant populations and their functional potential.</title>
        <authorList>
            <person name="Klatt C.G."/>
            <person name="Wood J.M."/>
            <person name="Rusch D.B."/>
            <person name="Bateson M.M."/>
            <person name="Hamamura N."/>
            <person name="Heidelberg J.F."/>
            <person name="Grossman A.R."/>
            <person name="Bhaya D."/>
            <person name="Cohan F.M."/>
            <person name="Kuhl M."/>
            <person name="Bryant D.A."/>
            <person name="Ward D.M."/>
        </authorList>
    </citation>
    <scope>NUCLEOTIDE SEQUENCE [LARGE SCALE GENOMIC DNA]</scope>
    <source>
        <strain evidence="12">OS</strain>
    </source>
</reference>
<name>A0A395LZE1_9BACT</name>
<keyword evidence="2" id="KW-0132">Cell division</keyword>
<dbReference type="GO" id="GO:0051301">
    <property type="term" value="P:cell division"/>
    <property type="evidence" value="ECO:0007669"/>
    <property type="project" value="UniProtKB-KW"/>
</dbReference>
<gene>
    <name evidence="12" type="ORF">D0433_08570</name>
</gene>
<keyword evidence="4" id="KW-0067">ATP-binding</keyword>
<evidence type="ECO:0000256" key="7">
    <source>
        <dbReference type="ARBA" id="ARBA00023306"/>
    </source>
</evidence>
<dbReference type="EMBL" id="PHFL01000052">
    <property type="protein sequence ID" value="RFM23903.1"/>
    <property type="molecule type" value="Genomic_DNA"/>
</dbReference>
<dbReference type="InterPro" id="IPR013221">
    <property type="entry name" value="Mur_ligase_cen"/>
</dbReference>
<evidence type="ECO:0000259" key="10">
    <source>
        <dbReference type="Pfam" id="PF02875"/>
    </source>
</evidence>
<feature type="domain" description="Mur ligase N-terminal catalytic" evidence="9">
    <location>
        <begin position="7"/>
        <end position="101"/>
    </location>
</feature>
<evidence type="ECO:0000256" key="6">
    <source>
        <dbReference type="ARBA" id="ARBA00022984"/>
    </source>
</evidence>
<dbReference type="InterPro" id="IPR004101">
    <property type="entry name" value="Mur_ligase_C"/>
</dbReference>
<dbReference type="SUPFAM" id="SSF53244">
    <property type="entry name" value="MurD-like peptide ligases, peptide-binding domain"/>
    <property type="match status" value="1"/>
</dbReference>
<keyword evidence="3" id="KW-0547">Nucleotide-binding</keyword>
<dbReference type="GO" id="GO:0009252">
    <property type="term" value="P:peptidoglycan biosynthetic process"/>
    <property type="evidence" value="ECO:0007669"/>
    <property type="project" value="UniProtKB-KW"/>
</dbReference>
<dbReference type="GO" id="GO:0016881">
    <property type="term" value="F:acid-amino acid ligase activity"/>
    <property type="evidence" value="ECO:0007669"/>
    <property type="project" value="InterPro"/>
</dbReference>
<dbReference type="Pfam" id="PF08245">
    <property type="entry name" value="Mur_ligase_M"/>
    <property type="match status" value="1"/>
</dbReference>
<dbReference type="Pfam" id="PF01225">
    <property type="entry name" value="Mur_ligase"/>
    <property type="match status" value="1"/>
</dbReference>
<dbReference type="GO" id="GO:0071555">
    <property type="term" value="P:cell wall organization"/>
    <property type="evidence" value="ECO:0007669"/>
    <property type="project" value="UniProtKB-KW"/>
</dbReference>
<accession>A0A395LZE1</accession>
<sequence>MAGKHWRFLGIGGVGMSALAEHYHRQGQEVSGYDREPSPQTERLSALGIPIDFSPRLERVREATEVVYTPAIPEDFPELLEARRLGLRVLRRSEALAQAVEPYQVLAVAGAHGKTSTSAILAWLLHRLGALPVAFVGGQMRNFGGTYLPGSGPYAVVEADEYDRAMLRLSPAHAIITSTEPDHLEIYGDAAGVLAAYQAFRERVGGYCVVPAQVVGIREAIRVEVRDYQVVGEGRFRFVYRWDGGEREVEWSHLGRLYAENAALALTLLEVLGFSPTALREALAGYAGVARRLEWQRLAPDLVAVLDYAHHPTEIARTIDTLREAFPGWQIIVLFQPHLFSRTAFFAKEFAVVLERADEVVLFPIYPAREPYTPHISVKTISQHLAKPAREVVALEQGMREVDILLKRPAVIVLMGAGDIYTLWHPLLKHFGA</sequence>
<dbReference type="AlphaFoldDB" id="A0A395LZE1"/>
<dbReference type="PANTHER" id="PTHR43445:SF3">
    <property type="entry name" value="UDP-N-ACETYLMURAMATE--L-ALANINE LIGASE"/>
    <property type="match status" value="1"/>
</dbReference>
<proteinExistence type="predicted"/>
<evidence type="ECO:0000259" key="11">
    <source>
        <dbReference type="Pfam" id="PF08245"/>
    </source>
</evidence>
<dbReference type="Pfam" id="PF02875">
    <property type="entry name" value="Mur_ligase_C"/>
    <property type="match status" value="1"/>
</dbReference>
<dbReference type="GO" id="GO:0005524">
    <property type="term" value="F:ATP binding"/>
    <property type="evidence" value="ECO:0007669"/>
    <property type="project" value="UniProtKB-KW"/>
</dbReference>
<evidence type="ECO:0000313" key="12">
    <source>
        <dbReference type="EMBL" id="RFM23903.1"/>
    </source>
</evidence>
<organism evidence="12 13">
    <name type="scientific">Candidatus Thermochlorobacter aerophilus</name>
    <dbReference type="NCBI Taxonomy" id="1868324"/>
    <lineage>
        <taxon>Bacteria</taxon>
        <taxon>Pseudomonadati</taxon>
        <taxon>Chlorobiota</taxon>
        <taxon>Chlorobiia</taxon>
        <taxon>Chlorobiales</taxon>
        <taxon>Candidatus Thermochlorobacteriaceae</taxon>
        <taxon>Candidatus Thermochlorobacter</taxon>
    </lineage>
</organism>
<keyword evidence="8" id="KW-0961">Cell wall biogenesis/degradation</keyword>
<dbReference type="PANTHER" id="PTHR43445">
    <property type="entry name" value="UDP-N-ACETYLMURAMATE--L-ALANINE LIGASE-RELATED"/>
    <property type="match status" value="1"/>
</dbReference>
<keyword evidence="1 12" id="KW-0436">Ligase</keyword>
<dbReference type="SUPFAM" id="SSF51984">
    <property type="entry name" value="MurCD N-terminal domain"/>
    <property type="match status" value="1"/>
</dbReference>
<dbReference type="InterPro" id="IPR036565">
    <property type="entry name" value="Mur-like_cat_sf"/>
</dbReference>
<evidence type="ECO:0000256" key="3">
    <source>
        <dbReference type="ARBA" id="ARBA00022741"/>
    </source>
</evidence>
<feature type="domain" description="Mur ligase central" evidence="11">
    <location>
        <begin position="108"/>
        <end position="215"/>
    </location>
</feature>
<evidence type="ECO:0000256" key="8">
    <source>
        <dbReference type="ARBA" id="ARBA00023316"/>
    </source>
</evidence>
<evidence type="ECO:0000313" key="13">
    <source>
        <dbReference type="Proteomes" id="UP000266389"/>
    </source>
</evidence>
<keyword evidence="5" id="KW-0133">Cell shape</keyword>